<organism evidence="1 2">
    <name type="scientific">Rhodonia placenta</name>
    <dbReference type="NCBI Taxonomy" id="104341"/>
    <lineage>
        <taxon>Eukaryota</taxon>
        <taxon>Fungi</taxon>
        <taxon>Dikarya</taxon>
        <taxon>Basidiomycota</taxon>
        <taxon>Agaricomycotina</taxon>
        <taxon>Agaricomycetes</taxon>
        <taxon>Polyporales</taxon>
        <taxon>Adustoporiaceae</taxon>
        <taxon>Rhodonia</taxon>
    </lineage>
</organism>
<dbReference type="EMBL" id="JADOXO010001062">
    <property type="protein sequence ID" value="KAF9798315.1"/>
    <property type="molecule type" value="Genomic_DNA"/>
</dbReference>
<gene>
    <name evidence="1" type="ORF">IEO21_10748</name>
</gene>
<accession>A0A8H7TWH4</accession>
<proteinExistence type="predicted"/>
<evidence type="ECO:0000313" key="1">
    <source>
        <dbReference type="EMBL" id="KAF9798315.1"/>
    </source>
</evidence>
<protein>
    <submittedName>
        <fullName evidence="1">Uncharacterized protein</fullName>
    </submittedName>
</protein>
<comment type="caution">
    <text evidence="1">The sequence shown here is derived from an EMBL/GenBank/DDBJ whole genome shotgun (WGS) entry which is preliminary data.</text>
</comment>
<dbReference type="Proteomes" id="UP000639403">
    <property type="component" value="Unassembled WGS sequence"/>
</dbReference>
<name>A0A8H7TWH4_9APHY</name>
<reference evidence="1" key="2">
    <citation type="journal article" name="Front. Microbiol.">
        <title>Degradative Capacity of Two Strains of Rhodonia placenta: From Phenotype to Genotype.</title>
        <authorList>
            <person name="Kolle M."/>
            <person name="Horta M.A.C."/>
            <person name="Nowrousian M."/>
            <person name="Ohm R.A."/>
            <person name="Benz J.P."/>
            <person name="Pilgard A."/>
        </authorList>
    </citation>
    <scope>NUCLEOTIDE SEQUENCE</scope>
    <source>
        <strain evidence="1">FPRL280</strain>
    </source>
</reference>
<sequence length="161" mass="17880">MSSTLLFLDQFNAPSTEGGKRTSIYTPKHTHVSDSTLLTLLLSNPTNIFNKLKTHHPKATNATDRAALEAYLSAHHEYDKAVKAADEAIDHHKQLLRQQDDRVLTELIRLNNLKVAHHFQPLLLHSIRQCCGALPSRLTGNPTLVGPQRDAAGDVTSWYGV</sequence>
<evidence type="ECO:0000313" key="2">
    <source>
        <dbReference type="Proteomes" id="UP000639403"/>
    </source>
</evidence>
<reference evidence="1" key="1">
    <citation type="submission" date="2020-11" db="EMBL/GenBank/DDBJ databases">
        <authorList>
            <person name="Koelle M."/>
            <person name="Horta M.A.C."/>
            <person name="Nowrousian M."/>
            <person name="Ohm R.A."/>
            <person name="Benz P."/>
            <person name="Pilgard A."/>
        </authorList>
    </citation>
    <scope>NUCLEOTIDE SEQUENCE</scope>
    <source>
        <strain evidence="1">FPRL280</strain>
    </source>
</reference>
<dbReference type="AlphaFoldDB" id="A0A8H7TWH4"/>